<gene>
    <name evidence="2" type="ORF">Sjap_009274</name>
</gene>
<feature type="region of interest" description="Disordered" evidence="1">
    <location>
        <begin position="33"/>
        <end position="75"/>
    </location>
</feature>
<protein>
    <submittedName>
        <fullName evidence="2">Uncharacterized protein</fullName>
    </submittedName>
</protein>
<dbReference type="EMBL" id="JBBNAE010000003">
    <property type="protein sequence ID" value="KAK9138680.1"/>
    <property type="molecule type" value="Genomic_DNA"/>
</dbReference>
<keyword evidence="3" id="KW-1185">Reference proteome</keyword>
<feature type="compositionally biased region" description="Basic residues" evidence="1">
    <location>
        <begin position="49"/>
        <end position="65"/>
    </location>
</feature>
<dbReference type="Proteomes" id="UP001417504">
    <property type="component" value="Unassembled WGS sequence"/>
</dbReference>
<proteinExistence type="predicted"/>
<evidence type="ECO:0000313" key="3">
    <source>
        <dbReference type="Proteomes" id="UP001417504"/>
    </source>
</evidence>
<accession>A0AAP0JS15</accession>
<name>A0AAP0JS15_9MAGN</name>
<evidence type="ECO:0000313" key="2">
    <source>
        <dbReference type="EMBL" id="KAK9138680.1"/>
    </source>
</evidence>
<sequence length="119" mass="13197">MAFSLSSLSRIGSRSLLSASKLSPISINFCSNHESDSEDYSGLGSSIPPHHHHHHHHHHQRHHLQTRNSGDRSIKGLSRTDWMSACTGNFGGTSRAKPSSEAAEERAACDAVFVRDWWN</sequence>
<evidence type="ECO:0000256" key="1">
    <source>
        <dbReference type="SAM" id="MobiDB-lite"/>
    </source>
</evidence>
<dbReference type="AlphaFoldDB" id="A0AAP0JS15"/>
<comment type="caution">
    <text evidence="2">The sequence shown here is derived from an EMBL/GenBank/DDBJ whole genome shotgun (WGS) entry which is preliminary data.</text>
</comment>
<organism evidence="2 3">
    <name type="scientific">Stephania japonica</name>
    <dbReference type="NCBI Taxonomy" id="461633"/>
    <lineage>
        <taxon>Eukaryota</taxon>
        <taxon>Viridiplantae</taxon>
        <taxon>Streptophyta</taxon>
        <taxon>Embryophyta</taxon>
        <taxon>Tracheophyta</taxon>
        <taxon>Spermatophyta</taxon>
        <taxon>Magnoliopsida</taxon>
        <taxon>Ranunculales</taxon>
        <taxon>Menispermaceae</taxon>
        <taxon>Menispermoideae</taxon>
        <taxon>Cissampelideae</taxon>
        <taxon>Stephania</taxon>
    </lineage>
</organism>
<reference evidence="2 3" key="1">
    <citation type="submission" date="2024-01" db="EMBL/GenBank/DDBJ databases">
        <title>Genome assemblies of Stephania.</title>
        <authorList>
            <person name="Yang L."/>
        </authorList>
    </citation>
    <scope>NUCLEOTIDE SEQUENCE [LARGE SCALE GENOMIC DNA]</scope>
    <source>
        <strain evidence="2">QJT</strain>
        <tissue evidence="2">Leaf</tissue>
    </source>
</reference>